<dbReference type="PANTHER" id="PTHR15361:SF4">
    <property type="entry name" value="RAD51-ASSOCIATED PROTEIN 1"/>
    <property type="match status" value="1"/>
</dbReference>
<dbReference type="AlphaFoldDB" id="A0A672HGD8"/>
<dbReference type="InterPro" id="IPR052003">
    <property type="entry name" value="HR_DNA-Binding_Protein"/>
</dbReference>
<feature type="domain" description="RAD51 interacting motif" evidence="2">
    <location>
        <begin position="189"/>
        <end position="225"/>
    </location>
</feature>
<dbReference type="GO" id="GO:0000724">
    <property type="term" value="P:double-strand break repair via homologous recombination"/>
    <property type="evidence" value="ECO:0007669"/>
    <property type="project" value="TreeGrafter"/>
</dbReference>
<sequence>MLNDTGLEKEPSDTNKENTVELPSGENADPSSLLRSNCSVDSEVLGLDKITSENPKKGQKKTEEPKKKDEDDDYEPKLTPDSESDEDFSEPDESDEEEFTVKKTSKTKKKEKISKSEKPKTSPAANKAKRPSKPSKSKSAASTPVRSPPSAKPAPRRSVSSSAVPTSKPSVSVSPAGGRVPKWNPPAQIGKSPTSCQRPAGPSPGQGLRLGLSRLVRVKPLHPSVASH</sequence>
<evidence type="ECO:0000259" key="2">
    <source>
        <dbReference type="Pfam" id="PF15696"/>
    </source>
</evidence>
<feature type="compositionally biased region" description="Basic residues" evidence="1">
    <location>
        <begin position="103"/>
        <end position="112"/>
    </location>
</feature>
<evidence type="ECO:0000313" key="4">
    <source>
        <dbReference type="Proteomes" id="UP000472267"/>
    </source>
</evidence>
<feature type="compositionally biased region" description="Basic and acidic residues" evidence="1">
    <location>
        <begin position="1"/>
        <end position="19"/>
    </location>
</feature>
<proteinExistence type="predicted"/>
<dbReference type="GO" id="GO:0003690">
    <property type="term" value="F:double-stranded DNA binding"/>
    <property type="evidence" value="ECO:0007669"/>
    <property type="project" value="TreeGrafter"/>
</dbReference>
<accession>A0A672HGD8</accession>
<feature type="compositionally biased region" description="Low complexity" evidence="1">
    <location>
        <begin position="203"/>
        <end position="213"/>
    </location>
</feature>
<dbReference type="Ensembl" id="ENSSFAT00005029050.1">
    <property type="protein sequence ID" value="ENSSFAP00005027990.1"/>
    <property type="gene ID" value="ENSSFAG00005014310.1"/>
</dbReference>
<feature type="compositionally biased region" description="Low complexity" evidence="1">
    <location>
        <begin position="156"/>
        <end position="176"/>
    </location>
</feature>
<evidence type="ECO:0000313" key="3">
    <source>
        <dbReference type="Ensembl" id="ENSSFAP00005027990.1"/>
    </source>
</evidence>
<feature type="compositionally biased region" description="Acidic residues" evidence="1">
    <location>
        <begin position="82"/>
        <end position="98"/>
    </location>
</feature>
<evidence type="ECO:0000256" key="1">
    <source>
        <dbReference type="SAM" id="MobiDB-lite"/>
    </source>
</evidence>
<reference evidence="3" key="1">
    <citation type="submission" date="2019-06" db="EMBL/GenBank/DDBJ databases">
        <authorList>
            <consortium name="Wellcome Sanger Institute Data Sharing"/>
        </authorList>
    </citation>
    <scope>NUCLEOTIDE SEQUENCE [LARGE SCALE GENOMIC DNA]</scope>
</reference>
<dbReference type="GO" id="GO:0003697">
    <property type="term" value="F:single-stranded DNA binding"/>
    <property type="evidence" value="ECO:0007669"/>
    <property type="project" value="TreeGrafter"/>
</dbReference>
<feature type="compositionally biased region" description="Basic and acidic residues" evidence="1">
    <location>
        <begin position="50"/>
        <end position="80"/>
    </location>
</feature>
<dbReference type="PANTHER" id="PTHR15361">
    <property type="entry name" value="RAD51/NUKS-INTERACTING PROTEIN"/>
    <property type="match status" value="1"/>
</dbReference>
<feature type="region of interest" description="Disordered" evidence="1">
    <location>
        <begin position="1"/>
        <end position="213"/>
    </location>
</feature>
<reference evidence="3" key="3">
    <citation type="submission" date="2025-09" db="UniProtKB">
        <authorList>
            <consortium name="Ensembl"/>
        </authorList>
    </citation>
    <scope>IDENTIFICATION</scope>
</reference>
<dbReference type="Pfam" id="PF15696">
    <property type="entry name" value="RAD51_interact"/>
    <property type="match status" value="1"/>
</dbReference>
<dbReference type="InterPro" id="IPR031419">
    <property type="entry name" value="RAD51_interact"/>
</dbReference>
<protein>
    <submittedName>
        <fullName evidence="3">RAD51 associated protein 1</fullName>
    </submittedName>
</protein>
<keyword evidence="4" id="KW-1185">Reference proteome</keyword>
<name>A0A672HGD8_SALFA</name>
<reference evidence="3" key="2">
    <citation type="submission" date="2025-08" db="UniProtKB">
        <authorList>
            <consortium name="Ensembl"/>
        </authorList>
    </citation>
    <scope>IDENTIFICATION</scope>
</reference>
<organism evidence="3 4">
    <name type="scientific">Salarias fasciatus</name>
    <name type="common">Jewelled blenny</name>
    <name type="synonym">Blennius fasciatus</name>
    <dbReference type="NCBI Taxonomy" id="181472"/>
    <lineage>
        <taxon>Eukaryota</taxon>
        <taxon>Metazoa</taxon>
        <taxon>Chordata</taxon>
        <taxon>Craniata</taxon>
        <taxon>Vertebrata</taxon>
        <taxon>Euteleostomi</taxon>
        <taxon>Actinopterygii</taxon>
        <taxon>Neopterygii</taxon>
        <taxon>Teleostei</taxon>
        <taxon>Neoteleostei</taxon>
        <taxon>Acanthomorphata</taxon>
        <taxon>Ovalentaria</taxon>
        <taxon>Blenniimorphae</taxon>
        <taxon>Blenniiformes</taxon>
        <taxon>Blennioidei</taxon>
        <taxon>Blenniidae</taxon>
        <taxon>Salariinae</taxon>
        <taxon>Salarias</taxon>
    </lineage>
</organism>
<feature type="compositionally biased region" description="Basic residues" evidence="1">
    <location>
        <begin position="127"/>
        <end position="136"/>
    </location>
</feature>
<dbReference type="Proteomes" id="UP000472267">
    <property type="component" value="Chromosome 17"/>
</dbReference>
<feature type="compositionally biased region" description="Polar residues" evidence="1">
    <location>
        <begin position="29"/>
        <end position="40"/>
    </location>
</feature>
<dbReference type="GO" id="GO:0036297">
    <property type="term" value="P:interstrand cross-link repair"/>
    <property type="evidence" value="ECO:0007669"/>
    <property type="project" value="TreeGrafter"/>
</dbReference>
<gene>
    <name evidence="3" type="primary">rad51ap1</name>
</gene>